<feature type="compositionally biased region" description="Low complexity" evidence="2">
    <location>
        <begin position="125"/>
        <end position="135"/>
    </location>
</feature>
<gene>
    <name evidence="4" type="ORF">OEZ85_002365</name>
</gene>
<organism evidence="4 5">
    <name type="scientific">Tetradesmus obliquus</name>
    <name type="common">Green alga</name>
    <name type="synonym">Acutodesmus obliquus</name>
    <dbReference type="NCBI Taxonomy" id="3088"/>
    <lineage>
        <taxon>Eukaryota</taxon>
        <taxon>Viridiplantae</taxon>
        <taxon>Chlorophyta</taxon>
        <taxon>core chlorophytes</taxon>
        <taxon>Chlorophyceae</taxon>
        <taxon>CS clade</taxon>
        <taxon>Sphaeropleales</taxon>
        <taxon>Scenedesmaceae</taxon>
        <taxon>Tetradesmus</taxon>
    </lineage>
</organism>
<dbReference type="InterPro" id="IPR019191">
    <property type="entry name" value="Essential_protein_Yae1_N"/>
</dbReference>
<name>A0ABY8U2Y1_TETOB</name>
<reference evidence="4 5" key="1">
    <citation type="submission" date="2023-05" db="EMBL/GenBank/DDBJ databases">
        <title>A 100% complete, gapless, phased diploid assembly of the Scenedesmus obliquus UTEX 3031 genome.</title>
        <authorList>
            <person name="Biondi T.C."/>
            <person name="Hanschen E.R."/>
            <person name="Kwon T."/>
            <person name="Eng W."/>
            <person name="Kruse C.P.S."/>
            <person name="Koehler S.I."/>
            <person name="Kunde Y."/>
            <person name="Gleasner C.D."/>
            <person name="You Mak K.T."/>
            <person name="Polle J."/>
            <person name="Hovde B.T."/>
            <person name="Starkenburg S.R."/>
        </authorList>
    </citation>
    <scope>NUCLEOTIDE SEQUENCE [LARGE SCALE GENOMIC DNA]</scope>
    <source>
        <strain evidence="4 5">DOE0152z</strain>
    </source>
</reference>
<keyword evidence="5" id="KW-1185">Reference proteome</keyword>
<dbReference type="Proteomes" id="UP001244341">
    <property type="component" value="Chromosome 6b"/>
</dbReference>
<evidence type="ECO:0000256" key="1">
    <source>
        <dbReference type="ARBA" id="ARBA00038090"/>
    </source>
</evidence>
<dbReference type="InterPro" id="IPR052436">
    <property type="entry name" value="LTO1_adapter"/>
</dbReference>
<evidence type="ECO:0000256" key="2">
    <source>
        <dbReference type="SAM" id="MobiDB-lite"/>
    </source>
</evidence>
<feature type="region of interest" description="Disordered" evidence="2">
    <location>
        <begin position="125"/>
        <end position="160"/>
    </location>
</feature>
<feature type="domain" description="Essential protein Yae1 N-terminal" evidence="3">
    <location>
        <begin position="21"/>
        <end position="57"/>
    </location>
</feature>
<dbReference type="EMBL" id="CP126213">
    <property type="protein sequence ID" value="WIA15750.1"/>
    <property type="molecule type" value="Genomic_DNA"/>
</dbReference>
<proteinExistence type="inferred from homology"/>
<dbReference type="PANTHER" id="PTHR28532:SF1">
    <property type="entry name" value="ORAL CANCER OVEREXPRESSED 1"/>
    <property type="match status" value="1"/>
</dbReference>
<evidence type="ECO:0000313" key="5">
    <source>
        <dbReference type="Proteomes" id="UP001244341"/>
    </source>
</evidence>
<comment type="similarity">
    <text evidence="1">Belongs to the LTO1 family.</text>
</comment>
<evidence type="ECO:0000259" key="3">
    <source>
        <dbReference type="Pfam" id="PF09811"/>
    </source>
</evidence>
<dbReference type="Pfam" id="PF09811">
    <property type="entry name" value="Yae1_N"/>
    <property type="match status" value="1"/>
</dbReference>
<evidence type="ECO:0000313" key="4">
    <source>
        <dbReference type="EMBL" id="WIA15750.1"/>
    </source>
</evidence>
<accession>A0ABY8U2Y1</accession>
<dbReference type="PANTHER" id="PTHR28532">
    <property type="entry name" value="GEO13458P1"/>
    <property type="match status" value="1"/>
</dbReference>
<protein>
    <recommendedName>
        <fullName evidence="3">Essential protein Yae1 N-terminal domain-containing protein</fullName>
    </recommendedName>
</protein>
<sequence>MDDLFDSAIELEQSHIQQGARDGKRDGMRTGLAEGRALGLQKGYEIGMEVGHYAGCVRMWRALQQQQPGSIPTKLERSIAAMEECLLQYPLYKPQDEELHELLEQLRGKYKTVLAGLGLSAADYGSSSSSSSSAAGGSGSGSSSGAAAASGGQQPVSLAF</sequence>
<feature type="compositionally biased region" description="Low complexity" evidence="2">
    <location>
        <begin position="143"/>
        <end position="152"/>
    </location>
</feature>